<gene>
    <name evidence="4" type="ORF">PYX00_000463</name>
</gene>
<dbReference type="GO" id="GO:0046872">
    <property type="term" value="F:metal ion binding"/>
    <property type="evidence" value="ECO:0007669"/>
    <property type="project" value="UniProtKB-KW"/>
</dbReference>
<dbReference type="InterPro" id="IPR012864">
    <property type="entry name" value="PCO/ADO"/>
</dbReference>
<name>A0AAW2I995_9NEOP</name>
<dbReference type="GO" id="GO:0005739">
    <property type="term" value="C:mitochondrion"/>
    <property type="evidence" value="ECO:0007669"/>
    <property type="project" value="TreeGrafter"/>
</dbReference>
<dbReference type="CDD" id="cd20289">
    <property type="entry name" value="cupin_ADO"/>
    <property type="match status" value="1"/>
</dbReference>
<dbReference type="Pfam" id="PF07847">
    <property type="entry name" value="PCO_ADO"/>
    <property type="match status" value="1"/>
</dbReference>
<evidence type="ECO:0000256" key="3">
    <source>
        <dbReference type="ARBA" id="ARBA00023004"/>
    </source>
</evidence>
<dbReference type="PANTHER" id="PTHR22966">
    <property type="entry name" value="2-AMINOETHANETHIOL DIOXYGENASE"/>
    <property type="match status" value="1"/>
</dbReference>
<dbReference type="SUPFAM" id="SSF51182">
    <property type="entry name" value="RmlC-like cupins"/>
    <property type="match status" value="1"/>
</dbReference>
<protein>
    <recommendedName>
        <fullName evidence="5">2-aminoethanethiol dioxygenase</fullName>
    </recommendedName>
</protein>
<evidence type="ECO:0000256" key="1">
    <source>
        <dbReference type="ARBA" id="ARBA00022723"/>
    </source>
</evidence>
<dbReference type="Gene3D" id="2.60.120.10">
    <property type="entry name" value="Jelly Rolls"/>
    <property type="match status" value="1"/>
</dbReference>
<evidence type="ECO:0000313" key="4">
    <source>
        <dbReference type="EMBL" id="KAL0278730.1"/>
    </source>
</evidence>
<keyword evidence="2" id="KW-0560">Oxidoreductase</keyword>
<evidence type="ECO:0000256" key="2">
    <source>
        <dbReference type="ARBA" id="ARBA00023002"/>
    </source>
</evidence>
<dbReference type="PANTHER" id="PTHR22966:SF61">
    <property type="entry name" value="2-AMINOETHANETHIOL DIOXYGENASE"/>
    <property type="match status" value="1"/>
</dbReference>
<proteinExistence type="predicted"/>
<organism evidence="4">
    <name type="scientific">Menopon gallinae</name>
    <name type="common">poultry shaft louse</name>
    <dbReference type="NCBI Taxonomy" id="328185"/>
    <lineage>
        <taxon>Eukaryota</taxon>
        <taxon>Metazoa</taxon>
        <taxon>Ecdysozoa</taxon>
        <taxon>Arthropoda</taxon>
        <taxon>Hexapoda</taxon>
        <taxon>Insecta</taxon>
        <taxon>Pterygota</taxon>
        <taxon>Neoptera</taxon>
        <taxon>Paraneoptera</taxon>
        <taxon>Psocodea</taxon>
        <taxon>Troctomorpha</taxon>
        <taxon>Phthiraptera</taxon>
        <taxon>Amblycera</taxon>
        <taxon>Menoponidae</taxon>
        <taxon>Menopon</taxon>
    </lineage>
</organism>
<sequence>MASKLETIIQQALRTFARANKSFPEPSQNDLTALKTLADVVTIRDVKLPKILLQKTDVCDILGKKWRPTIEPVEYLRIYEDADVSIGVFVLRQGAKLPIHDHPCMYGILKVIEGVIKVTSYSVVEMDTTISVDNSTFFYKHPLKVIKHPEAAVSEKDPSCILTPTERSIHEVECLAGPAAFLDILAPPYEEDSCSEPRGCHYFQEVVDNKNEDNYTRLIQISDPNYWAAPIDFK</sequence>
<dbReference type="InterPro" id="IPR011051">
    <property type="entry name" value="RmlC_Cupin_sf"/>
</dbReference>
<accession>A0AAW2I995</accession>
<dbReference type="GO" id="GO:0016702">
    <property type="term" value="F:oxidoreductase activity, acting on single donors with incorporation of molecular oxygen, incorporation of two atoms of oxygen"/>
    <property type="evidence" value="ECO:0007669"/>
    <property type="project" value="InterPro"/>
</dbReference>
<dbReference type="EMBL" id="JARGDH010000001">
    <property type="protein sequence ID" value="KAL0278730.1"/>
    <property type="molecule type" value="Genomic_DNA"/>
</dbReference>
<evidence type="ECO:0008006" key="5">
    <source>
        <dbReference type="Google" id="ProtNLM"/>
    </source>
</evidence>
<keyword evidence="1" id="KW-0479">Metal-binding</keyword>
<dbReference type="InterPro" id="IPR014710">
    <property type="entry name" value="RmlC-like_jellyroll"/>
</dbReference>
<reference evidence="4" key="1">
    <citation type="journal article" date="2024" name="Gigascience">
        <title>Chromosome-level genome of the poultry shaft louse Menopon gallinae provides insight into the host-switching and adaptive evolution of parasitic lice.</title>
        <authorList>
            <person name="Xu Y."/>
            <person name="Ma L."/>
            <person name="Liu S."/>
            <person name="Liang Y."/>
            <person name="Liu Q."/>
            <person name="He Z."/>
            <person name="Tian L."/>
            <person name="Duan Y."/>
            <person name="Cai W."/>
            <person name="Li H."/>
            <person name="Song F."/>
        </authorList>
    </citation>
    <scope>NUCLEOTIDE SEQUENCE</scope>
    <source>
        <strain evidence="4">Cailab_2023a</strain>
    </source>
</reference>
<comment type="caution">
    <text evidence="4">The sequence shown here is derived from an EMBL/GenBank/DDBJ whole genome shotgun (WGS) entry which is preliminary data.</text>
</comment>
<dbReference type="AlphaFoldDB" id="A0AAW2I995"/>
<keyword evidence="3" id="KW-0408">Iron</keyword>